<feature type="domain" description="SAM" evidence="3">
    <location>
        <begin position="197"/>
        <end position="261"/>
    </location>
</feature>
<dbReference type="OrthoDB" id="422827at2759"/>
<accession>A0A0J7B8K5</accession>
<dbReference type="Pfam" id="PF00169">
    <property type="entry name" value="PH"/>
    <property type="match status" value="1"/>
</dbReference>
<dbReference type="PROSITE" id="PS50003">
    <property type="entry name" value="PH_DOMAIN"/>
    <property type="match status" value="1"/>
</dbReference>
<sequence>METGNRARTPYCPRNGQARKRPPTSPHLSGHGSPRSHRHSSFNSRPLSEATEILDTDYEAEFSDIESPRRSIESKQLENDSATTLSTPDDLPTPDALDTSFKIGLGPSKPVQGPSGPHLFRSSLDASVAAKSDDNDWHFPSSPDELDDVRNSSILLNERIFDARLDARPPVEEFRPASSLSVSRASPHQDVTDVRAWTPAQVAEWMYEAGLEDMVVERFIENDISGAVLLDLQIEDLKELDIQSFGKRHGLMNMIQKLRSGTSARSIERSSSRLSRSSSMRRGDNRDHTIRSPVSDRGSSRQRRNRVISEKDIISPGESVSIVAIEQLIPKPHKCSKGENCPKYQRRQRKIARFAKEFPNEFTRISGEHISVPLASPAKTEHGLRPKSDATPSLVASSDVLGPSQLPELKLSAENLNGVQPRDPQENVRQFLNFQHMHNPVQPEYNQPPLEMFPPLSPPASSTPPANMTTQLRSLPRLVIPRSSSANNTFSPDRTITPSMGLPHMGSATATQETNPFHFGQDVYRHVTPFSEMDAPITAMPIEPLDRDASQSVPPNMRYGTLHSPTGDSIYRSQSVRPDHHRRRPSFTTMAPLTEGRVLPPIDNPSELRPALPAKRHTQGLLASKSATESGGTPTSSSKDNEVAHSGWMKKRKTRLLRHEWQDAHFTLKGTVLAMHKDERDSRSLETIDVDDYAVACSSLASNSKLTAAFKRSALRKAASLSQNGYRGMDETAFAFSLVPASGEKKSLFLGSGKSHHFAVKTRDDRINWMRELMLAKALKKGKEGGNEICVNGNVI</sequence>
<dbReference type="Gene3D" id="1.10.150.50">
    <property type="entry name" value="Transcription Factor, Ets-1"/>
    <property type="match status" value="1"/>
</dbReference>
<organism evidence="4">
    <name type="scientific">Coccidioides immitis RMSCC 2394</name>
    <dbReference type="NCBI Taxonomy" id="404692"/>
    <lineage>
        <taxon>Eukaryota</taxon>
        <taxon>Fungi</taxon>
        <taxon>Dikarya</taxon>
        <taxon>Ascomycota</taxon>
        <taxon>Pezizomycotina</taxon>
        <taxon>Eurotiomycetes</taxon>
        <taxon>Eurotiomycetidae</taxon>
        <taxon>Onygenales</taxon>
        <taxon>Onygenaceae</taxon>
        <taxon>Coccidioides</taxon>
    </lineage>
</organism>
<feature type="region of interest" description="Disordered" evidence="1">
    <location>
        <begin position="1"/>
        <end position="121"/>
    </location>
</feature>
<evidence type="ECO:0008006" key="5">
    <source>
        <dbReference type="Google" id="ProtNLM"/>
    </source>
</evidence>
<feature type="domain" description="PH" evidence="2">
    <location>
        <begin position="642"/>
        <end position="778"/>
    </location>
</feature>
<dbReference type="PROSITE" id="PS50105">
    <property type="entry name" value="SAM_DOMAIN"/>
    <property type="match status" value="1"/>
</dbReference>
<dbReference type="EMBL" id="DS028096">
    <property type="protein sequence ID" value="KMP06302.1"/>
    <property type="molecule type" value="Genomic_DNA"/>
</dbReference>
<gene>
    <name evidence="4" type="ORF">CIRG_05983</name>
</gene>
<dbReference type="SMART" id="SM00233">
    <property type="entry name" value="PH"/>
    <property type="match status" value="1"/>
</dbReference>
<feature type="compositionally biased region" description="Basic and acidic residues" evidence="1">
    <location>
        <begin position="66"/>
        <end position="78"/>
    </location>
</feature>
<evidence type="ECO:0000259" key="2">
    <source>
        <dbReference type="PROSITE" id="PS50003"/>
    </source>
</evidence>
<protein>
    <recommendedName>
        <fullName evidence="5">SAM and PH domain containing protein</fullName>
    </recommendedName>
</protein>
<dbReference type="SUPFAM" id="SSF47769">
    <property type="entry name" value="SAM/Pointed domain"/>
    <property type="match status" value="1"/>
</dbReference>
<feature type="compositionally biased region" description="Basic and acidic residues" evidence="1">
    <location>
        <begin position="281"/>
        <end position="290"/>
    </location>
</feature>
<feature type="region of interest" description="Disordered" evidence="1">
    <location>
        <begin position="623"/>
        <end position="647"/>
    </location>
</feature>
<dbReference type="SUPFAM" id="SSF50729">
    <property type="entry name" value="PH domain-like"/>
    <property type="match status" value="1"/>
</dbReference>
<feature type="region of interest" description="Disordered" evidence="1">
    <location>
        <begin position="259"/>
        <end position="311"/>
    </location>
</feature>
<dbReference type="Proteomes" id="UP000054565">
    <property type="component" value="Unassembled WGS sequence"/>
</dbReference>
<dbReference type="CDD" id="cd09535">
    <property type="entry name" value="SAM_BOI-like_fungal"/>
    <property type="match status" value="1"/>
</dbReference>
<feature type="compositionally biased region" description="Acidic residues" evidence="1">
    <location>
        <begin position="52"/>
        <end position="64"/>
    </location>
</feature>
<feature type="compositionally biased region" description="Polar residues" evidence="1">
    <location>
        <begin position="563"/>
        <end position="576"/>
    </location>
</feature>
<dbReference type="InterPro" id="IPR011993">
    <property type="entry name" value="PH-like_dom_sf"/>
</dbReference>
<dbReference type="InterPro" id="IPR001849">
    <property type="entry name" value="PH_domain"/>
</dbReference>
<dbReference type="Gene3D" id="2.30.29.30">
    <property type="entry name" value="Pleckstrin-homology domain (PH domain)/Phosphotyrosine-binding domain (PTB)"/>
    <property type="match status" value="1"/>
</dbReference>
<feature type="compositionally biased region" description="Low complexity" evidence="1">
    <location>
        <begin position="82"/>
        <end position="100"/>
    </location>
</feature>
<reference evidence="4" key="1">
    <citation type="submission" date="2006-10" db="EMBL/GenBank/DDBJ databases">
        <title>The Genome Sequence of Coccidioides immitis RMSCC 2394.</title>
        <authorList>
            <consortium name="Coccidioides Genome Resources Consortium"/>
            <consortium name="The Broad Institute Genome Sequencing Platform"/>
            <person name="Henn M.R."/>
            <person name="Jaffe D."/>
            <person name="DeCaprio D."/>
            <person name="Kodira C."/>
            <person name="Young S."/>
            <person name="Butler J."/>
            <person name="Alvarez P."/>
            <person name="Gnerre S."/>
            <person name="Grabherr M."/>
            <person name="Kleber M."/>
            <person name="Mauceli E."/>
            <person name="Brockman W."/>
            <person name="LaButti K."/>
            <person name="Sykes S."/>
            <person name="Crawford M."/>
            <person name="Koehrsen M."/>
            <person name="Engels R."/>
            <person name="Montgomery P."/>
            <person name="Pearson M."/>
            <person name="Howarth C."/>
            <person name="Larson L."/>
            <person name="White J."/>
            <person name="Ledlie T."/>
            <person name="Zeng Q."/>
            <person name="Yandava C."/>
            <person name="Alvarado L."/>
            <person name="O'Leary S."/>
            <person name="Lewis M.L."/>
            <person name="Orsborn K."/>
            <person name="Galgiani J."/>
            <person name="Lander E."/>
            <person name="Nusbaum C."/>
            <person name="Galagan J."/>
            <person name="Birren B."/>
        </authorList>
    </citation>
    <scope>NUCLEOTIDE SEQUENCE</scope>
    <source>
        <strain evidence="4">RMSCC 2394</strain>
    </source>
</reference>
<evidence type="ECO:0000313" key="4">
    <source>
        <dbReference type="EMBL" id="KMP06302.1"/>
    </source>
</evidence>
<name>A0A0J7B8K5_COCIT</name>
<dbReference type="Pfam" id="PF07647">
    <property type="entry name" value="SAM_2"/>
    <property type="match status" value="1"/>
</dbReference>
<feature type="compositionally biased region" description="Polar residues" evidence="1">
    <location>
        <begin position="625"/>
        <end position="638"/>
    </location>
</feature>
<dbReference type="InterPro" id="IPR013761">
    <property type="entry name" value="SAM/pointed_sf"/>
</dbReference>
<feature type="region of interest" description="Disordered" evidence="1">
    <location>
        <begin position="559"/>
        <end position="610"/>
    </location>
</feature>
<dbReference type="InterPro" id="IPR001660">
    <property type="entry name" value="SAM"/>
</dbReference>
<evidence type="ECO:0000259" key="3">
    <source>
        <dbReference type="PROSITE" id="PS50105"/>
    </source>
</evidence>
<dbReference type="AlphaFoldDB" id="A0A0J7B8K5"/>
<evidence type="ECO:0000256" key="1">
    <source>
        <dbReference type="SAM" id="MobiDB-lite"/>
    </source>
</evidence>
<dbReference type="SMART" id="SM00454">
    <property type="entry name" value="SAM"/>
    <property type="match status" value="1"/>
</dbReference>
<proteinExistence type="predicted"/>